<accession>A0A2S6AL91</accession>
<dbReference type="RefSeq" id="WP_104375118.1">
    <property type="nucleotide sequence ID" value="NZ_PSZC01000017.1"/>
</dbReference>
<comment type="caution">
    <text evidence="1">The sequence shown here is derived from an EMBL/GenBank/DDBJ whole genome shotgun (WGS) entry which is preliminary data.</text>
</comment>
<evidence type="ECO:0000313" key="1">
    <source>
        <dbReference type="EMBL" id="PPJ35999.1"/>
    </source>
</evidence>
<dbReference type="AlphaFoldDB" id="A0A2S6AL91"/>
<proteinExistence type="predicted"/>
<reference evidence="1 2" key="1">
    <citation type="submission" date="2018-02" db="EMBL/GenBank/DDBJ databases">
        <title>8 Nocardia nova and 1 Nocardia cyriacigeorgica strain used for evolution to TMP-SMX.</title>
        <authorList>
            <person name="Mehta H."/>
            <person name="Weng J."/>
            <person name="Shamoo Y."/>
        </authorList>
    </citation>
    <scope>NUCLEOTIDE SEQUENCE [LARGE SCALE GENOMIC DNA]</scope>
    <source>
        <strain evidence="1 2">MDA3139</strain>
    </source>
</reference>
<dbReference type="OrthoDB" id="291940at2"/>
<name>A0A2S6AL91_9NOCA</name>
<evidence type="ECO:0000313" key="2">
    <source>
        <dbReference type="Proteomes" id="UP000239874"/>
    </source>
</evidence>
<dbReference type="Proteomes" id="UP000239874">
    <property type="component" value="Unassembled WGS sequence"/>
</dbReference>
<sequence>MSTSDPHHHSAWRIRAWDDTRLAERFLELGLVAVSEDDIGQDVTRFASEKALRRKILEENPGRSEQAIGTFVTYWRDFSRTMKTGDIIVLAYRDRRETLRAAVGSVAGEYEYRANEPDLRLRHRRAVRWHMTLNRSELDDDLRRAVNTPATINRFRAGDAYSRLAAMASDSEEAHGV</sequence>
<dbReference type="EMBL" id="PSZC01000017">
    <property type="protein sequence ID" value="PPJ35999.1"/>
    <property type="molecule type" value="Genomic_DNA"/>
</dbReference>
<protein>
    <submittedName>
        <fullName evidence="1">Uncharacterized protein</fullName>
    </submittedName>
</protein>
<gene>
    <name evidence="1" type="ORF">C5E45_23150</name>
</gene>
<organism evidence="1 2">
    <name type="scientific">Nocardia nova</name>
    <dbReference type="NCBI Taxonomy" id="37330"/>
    <lineage>
        <taxon>Bacteria</taxon>
        <taxon>Bacillati</taxon>
        <taxon>Actinomycetota</taxon>
        <taxon>Actinomycetes</taxon>
        <taxon>Mycobacteriales</taxon>
        <taxon>Nocardiaceae</taxon>
        <taxon>Nocardia</taxon>
    </lineage>
</organism>